<keyword evidence="4" id="KW-1185">Reference proteome</keyword>
<accession>A0ABS8NL69</accession>
<evidence type="ECO:0000256" key="1">
    <source>
        <dbReference type="ARBA" id="ARBA00023239"/>
    </source>
</evidence>
<dbReference type="SUPFAM" id="SSF54637">
    <property type="entry name" value="Thioesterase/thiol ester dehydrase-isomerase"/>
    <property type="match status" value="1"/>
</dbReference>
<name>A0ABS8NL69_9BACT</name>
<gene>
    <name evidence="3" type="ORF">LOC71_17720</name>
</gene>
<evidence type="ECO:0000313" key="3">
    <source>
        <dbReference type="EMBL" id="MCC9644124.1"/>
    </source>
</evidence>
<evidence type="ECO:0000313" key="4">
    <source>
        <dbReference type="Proteomes" id="UP001430306"/>
    </source>
</evidence>
<dbReference type="Gene3D" id="3.10.129.10">
    <property type="entry name" value="Hotdog Thioesterase"/>
    <property type="match status" value="1"/>
</dbReference>
<dbReference type="PANTHER" id="PTHR30272">
    <property type="entry name" value="3-HYDROXYACYL-[ACYL-CARRIER-PROTEIN] DEHYDRATASE"/>
    <property type="match status" value="1"/>
</dbReference>
<proteinExistence type="predicted"/>
<dbReference type="Pfam" id="PF07977">
    <property type="entry name" value="FabA"/>
    <property type="match status" value="1"/>
</dbReference>
<keyword evidence="1" id="KW-0456">Lyase</keyword>
<dbReference type="Proteomes" id="UP001430306">
    <property type="component" value="Unassembled WGS sequence"/>
</dbReference>
<dbReference type="EMBL" id="JAJKFW010000025">
    <property type="protein sequence ID" value="MCC9644124.1"/>
    <property type="molecule type" value="Genomic_DNA"/>
</dbReference>
<reference evidence="3" key="1">
    <citation type="submission" date="2021-11" db="EMBL/GenBank/DDBJ databases">
        <title>Genome sequence.</title>
        <authorList>
            <person name="Sun Q."/>
        </authorList>
    </citation>
    <scope>NUCLEOTIDE SEQUENCE</scope>
    <source>
        <strain evidence="3">JC740</strain>
    </source>
</reference>
<feature type="region of interest" description="Disordered" evidence="2">
    <location>
        <begin position="1"/>
        <end position="23"/>
    </location>
</feature>
<dbReference type="InterPro" id="IPR029069">
    <property type="entry name" value="HotDog_dom_sf"/>
</dbReference>
<protein>
    <submittedName>
        <fullName evidence="3">Beta-hydroxyacyl-ACP dehydratase</fullName>
    </submittedName>
</protein>
<feature type="compositionally biased region" description="Polar residues" evidence="2">
    <location>
        <begin position="1"/>
        <end position="21"/>
    </location>
</feature>
<sequence>MAFDTGMNTPNQSDAESTESSAFGPAGIEAKIPHRSPMRLLDEVVEMTNDTLHARKTFSSDDFFVQGHFPNHPIVPGVIQCECCLQAGAILLSEHTPEVGEFVPVATRMDSVKFKNMVHPGDTVDIHVTLKERLANAFFLTGKMLLNGKVTTRLEFACSITQPTPANSDAAS</sequence>
<dbReference type="InterPro" id="IPR013114">
    <property type="entry name" value="FabA_FabZ"/>
</dbReference>
<comment type="caution">
    <text evidence="3">The sequence shown here is derived from an EMBL/GenBank/DDBJ whole genome shotgun (WGS) entry which is preliminary data.</text>
</comment>
<dbReference type="PANTHER" id="PTHR30272:SF1">
    <property type="entry name" value="3-HYDROXYACYL-[ACYL-CARRIER-PROTEIN] DEHYDRATASE"/>
    <property type="match status" value="1"/>
</dbReference>
<evidence type="ECO:0000256" key="2">
    <source>
        <dbReference type="SAM" id="MobiDB-lite"/>
    </source>
</evidence>
<dbReference type="CDD" id="cd01288">
    <property type="entry name" value="FabZ"/>
    <property type="match status" value="1"/>
</dbReference>
<organism evidence="3 4">
    <name type="scientific">Rhodopirellula halodulae</name>
    <dbReference type="NCBI Taxonomy" id="2894198"/>
    <lineage>
        <taxon>Bacteria</taxon>
        <taxon>Pseudomonadati</taxon>
        <taxon>Planctomycetota</taxon>
        <taxon>Planctomycetia</taxon>
        <taxon>Pirellulales</taxon>
        <taxon>Pirellulaceae</taxon>
        <taxon>Rhodopirellula</taxon>
    </lineage>
</organism>
<dbReference type="RefSeq" id="WP_230275579.1">
    <property type="nucleotide sequence ID" value="NZ_JAJKFW010000025.1"/>
</dbReference>